<evidence type="ECO:0000313" key="1">
    <source>
        <dbReference type="EnsemblPlants" id="OPUNC09G02500.1"/>
    </source>
</evidence>
<protein>
    <recommendedName>
        <fullName evidence="3">DUF1618 domain-containing protein</fullName>
    </recommendedName>
</protein>
<dbReference type="HOGENOM" id="CLU_273788_0_0_1"/>
<organism evidence="1">
    <name type="scientific">Oryza punctata</name>
    <name type="common">Red rice</name>
    <dbReference type="NCBI Taxonomy" id="4537"/>
    <lineage>
        <taxon>Eukaryota</taxon>
        <taxon>Viridiplantae</taxon>
        <taxon>Streptophyta</taxon>
        <taxon>Embryophyta</taxon>
        <taxon>Tracheophyta</taxon>
        <taxon>Spermatophyta</taxon>
        <taxon>Magnoliopsida</taxon>
        <taxon>Liliopsida</taxon>
        <taxon>Poales</taxon>
        <taxon>Poaceae</taxon>
        <taxon>BOP clade</taxon>
        <taxon>Oryzoideae</taxon>
        <taxon>Oryzeae</taxon>
        <taxon>Oryzinae</taxon>
        <taxon>Oryza</taxon>
    </lineage>
</organism>
<dbReference type="AlphaFoldDB" id="A0A0E0LYZ8"/>
<dbReference type="STRING" id="4537.A0A0E0LYZ8"/>
<evidence type="ECO:0000313" key="2">
    <source>
        <dbReference type="Proteomes" id="UP000026962"/>
    </source>
</evidence>
<keyword evidence="2" id="KW-1185">Reference proteome</keyword>
<name>A0A0E0LYZ8_ORYPU</name>
<dbReference type="EnsemblPlants" id="OPUNC09G02500.1">
    <property type="protein sequence ID" value="OPUNC09G02500.1"/>
    <property type="gene ID" value="OPUNC09G02500"/>
</dbReference>
<evidence type="ECO:0008006" key="3">
    <source>
        <dbReference type="Google" id="ProtNLM"/>
    </source>
</evidence>
<dbReference type="PANTHER" id="PTHR33207">
    <property type="entry name" value="F-BOX DOMAIN CONTAINING PROTEIN-RELATED"/>
    <property type="match status" value="1"/>
</dbReference>
<reference evidence="1" key="2">
    <citation type="submission" date="2018-05" db="EMBL/GenBank/DDBJ databases">
        <title>OpunRS2 (Oryza punctata Reference Sequence Version 2).</title>
        <authorList>
            <person name="Zhang J."/>
            <person name="Kudrna D."/>
            <person name="Lee S."/>
            <person name="Talag J."/>
            <person name="Welchert J."/>
            <person name="Wing R.A."/>
        </authorList>
    </citation>
    <scope>NUCLEOTIDE SEQUENCE [LARGE SCALE GENOMIC DNA]</scope>
</reference>
<sequence length="1174" mass="131520">MATLASRCAAAVACRRLSRRLLSSASTPLLGHFHHPTPVPTKGDPPCPGAPTVVATFHPLTASSPRLSLDFLPDAADFELYDSHLGLLLLHHHDDRLLQQAALPRLRPRLALPRSRDVAIEFDPHWLEYLAVRAAGSLYWHICNNACALALDAATLQFSFLRAPAVMWEPSAHHKYRVGEMPVDGRLCVGSLEDEGLQLWVRGSGKGSDHGWVLERHVRMQEVLDAVPWLPRNILLRHANMWLSDIDAGRTGKVFIASFGFGRFSYHLDTGKLECLAMEDGMEYGHPIFPFFSAPVNCDEVAMSLVESQHKHIDCVKLRKGQAIPPRDALPDDRWRGRRHFVGAAVLSRAHPSKLCFDAICLTVDDKHPRAWVSSYRDGECSWRALPRDTGVTVRFDPYWFEGRCVHAAGDIYWHICNSGRLLKLDPATLNFSYLLAPSELGDRNKKFRIGETPEDGRLGMATVEDQEMQFWVRGEARGSDNGWFLRKRMNMRKVFDTIPGLPRDMMSRIMSIWLSDIDAGRTGKLFIETQGYGRYSFHMDTGKLERLATEDGKEYGHPIYAYYMAWPPAFLAPELEPAMATTVATRGAALGSRRRLSLRLFSHSSASAASLPLLLGHFHHPRPVPPRGSPGDPNMAPNVPAFQPLTASSPRLSLDFVPDLSDYTILDSHLGLLLLRRRHRDCGDAFLVCDPVSRRHVLFHPPPTMGTYSGVRVWLEGHRVRAAGSLYWHICSNPCALALDATTLHFSFLRAPAALWDSQNYHKYRVGEMPVDGRLCVGSLENEGLQLWVRGSGKGSDHGWVLERHVRMQEVLDAVPWLPRDILLRHANMWLSDIDAGRTGKVFISSFGYGRFSYHMDTGKLECLSTDDGMQYGHPIFPYFSAPGGIFSAALLSRDGDGGGLRFGAVCIAVNLGRPCAWVGTYRDGECLWISLPLSREVAIEFDPDLLECLAVRSAGSLCWHICNNSWTRALDTAPPRCAGGDVGLNHPSQMPAADGRLCVASLSRRGCFNSGCGERRRRQRPRWVMERRVRMLEVLDAVPWLPRKVLVRHLVLWLSDIDAGRTRKVFIAIAGFGRFSYHLDNGEMECVATEDGMDWFPSTPHEKSTKILLLVCPEHRPGLAGPLVHPPRVMWWAWNVSDLAKRVPQLPFHPVGKTGFRRACVTRVFSASFQCR</sequence>
<proteinExistence type="predicted"/>
<accession>A0A0E0LYZ8</accession>
<reference evidence="1" key="1">
    <citation type="submission" date="2015-04" db="UniProtKB">
        <authorList>
            <consortium name="EnsemblPlants"/>
        </authorList>
    </citation>
    <scope>IDENTIFICATION</scope>
</reference>
<dbReference type="Proteomes" id="UP000026962">
    <property type="component" value="Chromosome 9"/>
</dbReference>
<dbReference type="Gramene" id="OPUNC09G02500.1">
    <property type="protein sequence ID" value="OPUNC09G02500.1"/>
    <property type="gene ID" value="OPUNC09G02500"/>
</dbReference>